<dbReference type="PRINTS" id="PR01166">
    <property type="entry name" value="CYCOXIDASEII"/>
</dbReference>
<dbReference type="InterPro" id="IPR008972">
    <property type="entry name" value="Cupredoxin"/>
</dbReference>
<evidence type="ECO:0000256" key="17">
    <source>
        <dbReference type="ARBA" id="ARBA00049512"/>
    </source>
</evidence>
<comment type="cofactor">
    <cofactor evidence="1">
        <name>Cu cation</name>
        <dbReference type="ChEBI" id="CHEBI:23378"/>
    </cofactor>
</comment>
<dbReference type="InterPro" id="IPR011759">
    <property type="entry name" value="Cyt_c_oxidase_su2_TM_dom"/>
</dbReference>
<evidence type="ECO:0000313" key="22">
    <source>
        <dbReference type="EMBL" id="AAG13158.2"/>
    </source>
</evidence>
<dbReference type="SUPFAM" id="SSF49503">
    <property type="entry name" value="Cupredoxins"/>
    <property type="match status" value="1"/>
</dbReference>
<sequence length="197" mass="22543">MNYNLLVYYDLILYVLGMSVFIPLWCVIVMCYQIYESFQVSIIIPSESRLLEFVWTLVPSFIVLVLCFFNLNYLVYYSSFCFSDPVKVIGHQWYWSYELSSGAKYDSFMTDLIGGVNKPLRLLMKVPYSLLVTSSDVIHSFSVPDLYIKMDAVPGRINCLGVILSRLGVFTGYCSELCGVGHAYMPIVVEVVMNNKM</sequence>
<evidence type="ECO:0000256" key="1">
    <source>
        <dbReference type="ARBA" id="ARBA00001935"/>
    </source>
</evidence>
<dbReference type="Pfam" id="PF00116">
    <property type="entry name" value="COX2"/>
    <property type="match status" value="1"/>
</dbReference>
<dbReference type="PANTHER" id="PTHR22888">
    <property type="entry name" value="CYTOCHROME C OXIDASE, SUBUNIT II"/>
    <property type="match status" value="1"/>
</dbReference>
<keyword evidence="12" id="KW-0249">Electron transport</keyword>
<dbReference type="InterPro" id="IPR036257">
    <property type="entry name" value="Cyt_c_oxidase_su2_TM_sf"/>
</dbReference>
<evidence type="ECO:0000256" key="2">
    <source>
        <dbReference type="ARBA" id="ARBA00004141"/>
    </source>
</evidence>
<evidence type="ECO:0000256" key="3">
    <source>
        <dbReference type="ARBA" id="ARBA00007866"/>
    </source>
</evidence>
<evidence type="ECO:0000256" key="10">
    <source>
        <dbReference type="ARBA" id="ARBA00022842"/>
    </source>
</evidence>
<keyword evidence="13 18" id="KW-1133">Transmembrane helix</keyword>
<evidence type="ECO:0000313" key="21">
    <source>
        <dbReference type="EMBL" id="AAF29449.1"/>
    </source>
</evidence>
<evidence type="ECO:0000256" key="9">
    <source>
        <dbReference type="ARBA" id="ARBA00022723"/>
    </source>
</evidence>
<comment type="catalytic activity">
    <reaction evidence="17">
        <text>4 Fe(II)-[cytochrome c] + O2 + 8 H(+)(in) = 4 Fe(III)-[cytochrome c] + 2 H2O + 4 H(+)(out)</text>
        <dbReference type="Rhea" id="RHEA:11436"/>
        <dbReference type="Rhea" id="RHEA-COMP:10350"/>
        <dbReference type="Rhea" id="RHEA-COMP:14399"/>
        <dbReference type="ChEBI" id="CHEBI:15377"/>
        <dbReference type="ChEBI" id="CHEBI:15378"/>
        <dbReference type="ChEBI" id="CHEBI:15379"/>
        <dbReference type="ChEBI" id="CHEBI:29033"/>
        <dbReference type="ChEBI" id="CHEBI:29034"/>
        <dbReference type="EC" id="7.1.1.9"/>
    </reaction>
    <physiologicalReaction direction="left-to-right" evidence="17">
        <dbReference type="Rhea" id="RHEA:11437"/>
    </physiologicalReaction>
</comment>
<dbReference type="OrthoDB" id="539285at2759"/>
<dbReference type="SUPFAM" id="SSF81464">
    <property type="entry name" value="Cytochrome c oxidase subunit II-like, transmembrane region"/>
    <property type="match status" value="1"/>
</dbReference>
<dbReference type="eggNOG" id="KOG4767">
    <property type="taxonomic scope" value="Eukaryota"/>
</dbReference>
<dbReference type="InterPro" id="IPR045187">
    <property type="entry name" value="CcO_II"/>
</dbReference>
<feature type="transmembrane region" description="Helical" evidence="18">
    <location>
        <begin position="53"/>
        <end position="76"/>
    </location>
</feature>
<evidence type="ECO:0000256" key="12">
    <source>
        <dbReference type="ARBA" id="ARBA00022982"/>
    </source>
</evidence>
<keyword evidence="8 18" id="KW-0812">Transmembrane</keyword>
<name>Q9MD49_SCHMA</name>
<comment type="similarity">
    <text evidence="3">Belongs to the cytochrome c oxidase subunit 2 family.</text>
</comment>
<dbReference type="Gene3D" id="1.10.287.90">
    <property type="match status" value="1"/>
</dbReference>
<evidence type="ECO:0000256" key="11">
    <source>
        <dbReference type="ARBA" id="ARBA00022967"/>
    </source>
</evidence>
<dbReference type="PANTHER" id="PTHR22888:SF9">
    <property type="entry name" value="CYTOCHROME C OXIDASE SUBUNIT 2"/>
    <property type="match status" value="1"/>
</dbReference>
<dbReference type="PROSITE" id="PS50857">
    <property type="entry name" value="COX2_CUA"/>
    <property type="match status" value="1"/>
</dbReference>
<gene>
    <name evidence="21" type="primary">CO2</name>
    <name evidence="22" type="synonym">cox2</name>
</gene>
<evidence type="ECO:0000256" key="4">
    <source>
        <dbReference type="ARBA" id="ARBA00012949"/>
    </source>
</evidence>
<keyword evidence="14" id="KW-0186">Copper</keyword>
<evidence type="ECO:0000256" key="15">
    <source>
        <dbReference type="ARBA" id="ARBA00023136"/>
    </source>
</evidence>
<geneLocation type="mitochondrion" evidence="21"/>
<organism evidence="21">
    <name type="scientific">Schistosoma mansoni</name>
    <name type="common">Blood fluke</name>
    <dbReference type="NCBI Taxonomy" id="6183"/>
    <lineage>
        <taxon>Eukaryota</taxon>
        <taxon>Metazoa</taxon>
        <taxon>Spiralia</taxon>
        <taxon>Lophotrochozoa</taxon>
        <taxon>Platyhelminthes</taxon>
        <taxon>Trematoda</taxon>
        <taxon>Digenea</taxon>
        <taxon>Strigeidida</taxon>
        <taxon>Schistosomatoidea</taxon>
        <taxon>Schistosomatidae</taxon>
        <taxon>Schistosoma</taxon>
    </lineage>
</organism>
<evidence type="ECO:0000256" key="8">
    <source>
        <dbReference type="ARBA" id="ARBA00022692"/>
    </source>
</evidence>
<dbReference type="Gene3D" id="2.60.40.420">
    <property type="entry name" value="Cupredoxins - blue copper proteins"/>
    <property type="match status" value="1"/>
</dbReference>
<dbReference type="CTD" id="4513"/>
<evidence type="ECO:0000256" key="16">
    <source>
        <dbReference type="ARBA" id="ARBA00031389"/>
    </source>
</evidence>
<proteinExistence type="inferred from homology"/>
<dbReference type="InterPro" id="IPR001505">
    <property type="entry name" value="Copper_CuA"/>
</dbReference>
<evidence type="ECO:0000256" key="7">
    <source>
        <dbReference type="ARBA" id="ARBA00022660"/>
    </source>
</evidence>
<keyword evidence="9" id="KW-0479">Metal-binding</keyword>
<dbReference type="PROSITE" id="PS00078">
    <property type="entry name" value="COX2"/>
    <property type="match status" value="1"/>
</dbReference>
<evidence type="ECO:0000256" key="18">
    <source>
        <dbReference type="SAM" id="Phobius"/>
    </source>
</evidence>
<dbReference type="GO" id="GO:0005507">
    <property type="term" value="F:copper ion binding"/>
    <property type="evidence" value="ECO:0007669"/>
    <property type="project" value="InterPro"/>
</dbReference>
<keyword evidence="11" id="KW-1278">Translocase</keyword>
<keyword evidence="10" id="KW-0460">Magnesium</keyword>
<dbReference type="InterPro" id="IPR002429">
    <property type="entry name" value="CcO_II-like_C"/>
</dbReference>
<evidence type="ECO:0000256" key="13">
    <source>
        <dbReference type="ARBA" id="ARBA00022989"/>
    </source>
</evidence>
<keyword evidence="7" id="KW-0679">Respiratory chain</keyword>
<dbReference type="RefSeq" id="NP_066206.2">
    <property type="nucleotide sequence ID" value="NC_002545.1"/>
</dbReference>
<dbReference type="EMBL" id="AF216698">
    <property type="protein sequence ID" value="AAG13158.2"/>
    <property type="molecule type" value="Genomic_DNA"/>
</dbReference>
<dbReference type="EMBL" id="AF130787">
    <property type="protein sequence ID" value="AAF29449.1"/>
    <property type="molecule type" value="Genomic_DNA"/>
</dbReference>
<dbReference type="AlphaFoldDB" id="Q9MD49"/>
<dbReference type="HOGENOM" id="CLU_036876_2_3_1"/>
<dbReference type="GO" id="GO:0042773">
    <property type="term" value="P:ATP synthesis coupled electron transport"/>
    <property type="evidence" value="ECO:0007669"/>
    <property type="project" value="TreeGrafter"/>
</dbReference>
<dbReference type="KEGG" id="smm:COX2"/>
<evidence type="ECO:0000259" key="20">
    <source>
        <dbReference type="PROSITE" id="PS50999"/>
    </source>
</evidence>
<accession>Q9MD49</accession>
<feature type="domain" description="Cytochrome oxidase subunit II transmembrane region profile" evidence="20">
    <location>
        <begin position="1"/>
        <end position="81"/>
    </location>
</feature>
<dbReference type="GO" id="GO:0004129">
    <property type="term" value="F:cytochrome-c oxidase activity"/>
    <property type="evidence" value="ECO:0007669"/>
    <property type="project" value="UniProtKB-EC"/>
</dbReference>
<dbReference type="PROSITE" id="PS50999">
    <property type="entry name" value="COX2_TM"/>
    <property type="match status" value="1"/>
</dbReference>
<reference evidence="21" key="2">
    <citation type="journal article" date="1999" name="Parasitology">
        <title>Mitochondrial genes of Schistosoma mansoni.</title>
        <authorList>
            <person name="Blair D."/>
            <person name="Le T.H."/>
            <person name="Despres L."/>
            <person name="McManus D.P."/>
        </authorList>
    </citation>
    <scope>NUCLEOTIDE SEQUENCE</scope>
    <source>
        <strain evidence="21">ms-BRE-1</strain>
    </source>
</reference>
<dbReference type="GO" id="GO:0016020">
    <property type="term" value="C:membrane"/>
    <property type="evidence" value="ECO:0007669"/>
    <property type="project" value="UniProtKB-SubCell"/>
</dbReference>
<comment type="subcellular location">
    <subcellularLocation>
        <location evidence="2">Membrane</location>
        <topology evidence="2">Multi-pass membrane protein</topology>
    </subcellularLocation>
</comment>
<dbReference type="EC" id="7.1.1.9" evidence="4"/>
<reference evidence="22" key="3">
    <citation type="journal article" date="2000" name="Mol. Biol. Evol.">
        <title>Phylogenies inferred from mitochondrial gene orders-a cautionary tale from the parasitic flatworms.</title>
        <authorList>
            <person name="Le T.H."/>
            <person name="Blair D."/>
            <person name="Agatsuma T."/>
            <person name="Humair P.F."/>
            <person name="Campbell N.J."/>
            <person name="Iwagami M."/>
            <person name="Littlewood D.T."/>
            <person name="Peacock B."/>
            <person name="Johnston D.A."/>
            <person name="Bartley J."/>
            <person name="Rollinson D."/>
            <person name="Herniou E.A."/>
            <person name="Zarlenga D.S."/>
            <person name="McManus D.P."/>
        </authorList>
    </citation>
    <scope>NUCLEOTIDE SEQUENCE</scope>
    <source>
        <strain evidence="22">NMRI</strain>
    </source>
</reference>
<protein>
    <recommendedName>
        <fullName evidence="5">Cytochrome c oxidase subunit 2</fullName>
        <ecNumber evidence="4">7.1.1.9</ecNumber>
    </recommendedName>
    <alternativeName>
        <fullName evidence="16">Cytochrome c oxidase polypeptide II</fullName>
    </alternativeName>
</protein>
<feature type="transmembrane region" description="Helical" evidence="18">
    <location>
        <begin position="12"/>
        <end position="32"/>
    </location>
</feature>
<evidence type="ECO:0000256" key="14">
    <source>
        <dbReference type="ARBA" id="ARBA00023008"/>
    </source>
</evidence>
<reference evidence="21" key="1">
    <citation type="journal article" date="1993" name="Mol. Biochem. Parasitol.">
        <title>Molecular characterization of mitochondrial DNA provides evidence for the recent introduction of Schistosoma mansoni into America.</title>
        <authorList>
            <person name="Despres L."/>
            <person name="Imbert-Establet D."/>
            <person name="Monnerot M."/>
        </authorList>
    </citation>
    <scope>NUCLEOTIDE SEQUENCE</scope>
    <source>
        <strain evidence="21">ms-BRE-1</strain>
    </source>
</reference>
<keyword evidence="15 18" id="KW-0472">Membrane</keyword>
<dbReference type="GeneID" id="800024"/>
<feature type="domain" description="Cytochrome oxidase subunit II copper A binding" evidence="19">
    <location>
        <begin position="81"/>
        <end position="197"/>
    </location>
</feature>
<keyword evidence="6" id="KW-0813">Transport</keyword>
<keyword evidence="21" id="KW-0496">Mitochondrion</keyword>
<evidence type="ECO:0000259" key="19">
    <source>
        <dbReference type="PROSITE" id="PS50857"/>
    </source>
</evidence>
<evidence type="ECO:0000256" key="6">
    <source>
        <dbReference type="ARBA" id="ARBA00022448"/>
    </source>
</evidence>
<evidence type="ECO:0000256" key="5">
    <source>
        <dbReference type="ARBA" id="ARBA00015946"/>
    </source>
</evidence>